<name>A0A4Y2SUG8_ARAVE</name>
<dbReference type="PANTHER" id="PTHR47326">
    <property type="entry name" value="TRANSPOSABLE ELEMENT TC3 TRANSPOSASE-LIKE PROTEIN"/>
    <property type="match status" value="1"/>
</dbReference>
<dbReference type="GO" id="GO:0003676">
    <property type="term" value="F:nucleic acid binding"/>
    <property type="evidence" value="ECO:0007669"/>
    <property type="project" value="InterPro"/>
</dbReference>
<dbReference type="InterPro" id="IPR036397">
    <property type="entry name" value="RNaseH_sf"/>
</dbReference>
<sequence length="84" mass="9631">MLQIYMMPILKETMHEGFVFQQNGAPCHFHNEVTSYLNAEVPVWIGRGGVIPWPARSPDFTPLDQCIEITNHHCARFDGCDYAH</sequence>
<evidence type="ECO:0000313" key="2">
    <source>
        <dbReference type="Proteomes" id="UP000499080"/>
    </source>
</evidence>
<evidence type="ECO:0000313" key="1">
    <source>
        <dbReference type="EMBL" id="GBN90575.1"/>
    </source>
</evidence>
<reference evidence="1 2" key="1">
    <citation type="journal article" date="2019" name="Sci. Rep.">
        <title>Orb-weaving spider Araneus ventricosus genome elucidates the spidroin gene catalogue.</title>
        <authorList>
            <person name="Kono N."/>
            <person name="Nakamura H."/>
            <person name="Ohtoshi R."/>
            <person name="Moran D.A.P."/>
            <person name="Shinohara A."/>
            <person name="Yoshida Y."/>
            <person name="Fujiwara M."/>
            <person name="Mori M."/>
            <person name="Tomita M."/>
            <person name="Arakawa K."/>
        </authorList>
    </citation>
    <scope>NUCLEOTIDE SEQUENCE [LARGE SCALE GENOMIC DNA]</scope>
</reference>
<comment type="caution">
    <text evidence="1">The sequence shown here is derived from an EMBL/GenBank/DDBJ whole genome shotgun (WGS) entry which is preliminary data.</text>
</comment>
<protein>
    <submittedName>
        <fullName evidence="1">Uncharacterized protein</fullName>
    </submittedName>
</protein>
<dbReference type="AlphaFoldDB" id="A0A4Y2SUG8"/>
<dbReference type="OrthoDB" id="6767711at2759"/>
<dbReference type="EMBL" id="BGPR01023413">
    <property type="protein sequence ID" value="GBN90575.1"/>
    <property type="molecule type" value="Genomic_DNA"/>
</dbReference>
<gene>
    <name evidence="1" type="ORF">AVEN_149230_1</name>
</gene>
<dbReference type="PANTHER" id="PTHR47326:SF1">
    <property type="entry name" value="HTH PSQ-TYPE DOMAIN-CONTAINING PROTEIN"/>
    <property type="match status" value="1"/>
</dbReference>
<dbReference type="Proteomes" id="UP000499080">
    <property type="component" value="Unassembled WGS sequence"/>
</dbReference>
<keyword evidence="2" id="KW-1185">Reference proteome</keyword>
<organism evidence="1 2">
    <name type="scientific">Araneus ventricosus</name>
    <name type="common">Orbweaver spider</name>
    <name type="synonym">Epeira ventricosa</name>
    <dbReference type="NCBI Taxonomy" id="182803"/>
    <lineage>
        <taxon>Eukaryota</taxon>
        <taxon>Metazoa</taxon>
        <taxon>Ecdysozoa</taxon>
        <taxon>Arthropoda</taxon>
        <taxon>Chelicerata</taxon>
        <taxon>Arachnida</taxon>
        <taxon>Araneae</taxon>
        <taxon>Araneomorphae</taxon>
        <taxon>Entelegynae</taxon>
        <taxon>Araneoidea</taxon>
        <taxon>Araneidae</taxon>
        <taxon>Araneus</taxon>
    </lineage>
</organism>
<dbReference type="Gene3D" id="3.30.420.10">
    <property type="entry name" value="Ribonuclease H-like superfamily/Ribonuclease H"/>
    <property type="match status" value="1"/>
</dbReference>
<accession>A0A4Y2SUG8</accession>
<proteinExistence type="predicted"/>